<organism evidence="3 4">
    <name type="scientific">Modestobacter italicus (strain DSM 44449 / CECT 9708 / BC 501)</name>
    <dbReference type="NCBI Taxonomy" id="2732864"/>
    <lineage>
        <taxon>Bacteria</taxon>
        <taxon>Bacillati</taxon>
        <taxon>Actinomycetota</taxon>
        <taxon>Actinomycetes</taxon>
        <taxon>Geodermatophilales</taxon>
        <taxon>Geodermatophilaceae</taxon>
        <taxon>Modestobacter</taxon>
    </lineage>
</organism>
<feature type="transmembrane region" description="Helical" evidence="2">
    <location>
        <begin position="97"/>
        <end position="119"/>
    </location>
</feature>
<dbReference type="AlphaFoldDB" id="I4EZL2"/>
<dbReference type="STRING" id="477641.MODMU_3413"/>
<dbReference type="KEGG" id="mmar:MODMU_3413"/>
<protein>
    <submittedName>
        <fullName evidence="3">Uncharacterized protein</fullName>
    </submittedName>
</protein>
<dbReference type="Proteomes" id="UP000006461">
    <property type="component" value="Chromosome"/>
</dbReference>
<feature type="transmembrane region" description="Helical" evidence="2">
    <location>
        <begin position="36"/>
        <end position="56"/>
    </location>
</feature>
<feature type="transmembrane region" description="Helical" evidence="2">
    <location>
        <begin position="62"/>
        <end position="85"/>
    </location>
</feature>
<evidence type="ECO:0000256" key="1">
    <source>
        <dbReference type="SAM" id="MobiDB-lite"/>
    </source>
</evidence>
<proteinExistence type="predicted"/>
<name>I4EZL2_MODI5</name>
<gene>
    <name evidence="3" type="ordered locus">MODMU_3413</name>
</gene>
<dbReference type="OMA" id="VEYLWLA"/>
<keyword evidence="4" id="KW-1185">Reference proteome</keyword>
<feature type="region of interest" description="Disordered" evidence="1">
    <location>
        <begin position="1"/>
        <end position="22"/>
    </location>
</feature>
<feature type="transmembrane region" description="Helical" evidence="2">
    <location>
        <begin position="125"/>
        <end position="143"/>
    </location>
</feature>
<evidence type="ECO:0000313" key="4">
    <source>
        <dbReference type="Proteomes" id="UP000006461"/>
    </source>
</evidence>
<feature type="compositionally biased region" description="Low complexity" evidence="1">
    <location>
        <begin position="11"/>
        <end position="22"/>
    </location>
</feature>
<keyword evidence="2" id="KW-0812">Transmembrane</keyword>
<sequence>MTSSVQRRSPRAAPAASRRGASRAPAALSRPLQAPFAAVFGFLVAVEDGYLGWLLWDADPGWGWYLLAPVVLAVGALTGAVLVLTGRAATRWTSGSAVLAVFSVLPLLGLLGLAGFFALLGGGEAVGWALLLLVGPIGALSLATRRPVRAWTRPGRRRQVATGARRAR</sequence>
<keyword evidence="2" id="KW-0472">Membrane</keyword>
<evidence type="ECO:0000313" key="3">
    <source>
        <dbReference type="EMBL" id="CCH88825.1"/>
    </source>
</evidence>
<reference evidence="3 4" key="1">
    <citation type="journal article" date="2012" name="J. Bacteriol.">
        <title>Genome Sequence of Radiation-Resistant Modestobacter marinus Strain BC501, a Representative Actinobacterium That Thrives on Calcareous Stone Surfaces.</title>
        <authorList>
            <person name="Normand P."/>
            <person name="Gury J."/>
            <person name="Pujic P."/>
            <person name="Chouaia B."/>
            <person name="Crotti E."/>
            <person name="Brusetti L."/>
            <person name="Daffonchio D."/>
            <person name="Vacherie B."/>
            <person name="Barbe V."/>
            <person name="Medigue C."/>
            <person name="Calteau A."/>
            <person name="Ghodhbane-Gtari F."/>
            <person name="Essoussi I."/>
            <person name="Nouioui I."/>
            <person name="Abbassi-Ghozzi I."/>
            <person name="Gtari M."/>
        </authorList>
    </citation>
    <scope>NUCLEOTIDE SEQUENCE [LARGE SCALE GENOMIC DNA]</scope>
    <source>
        <strain evidence="4">BC 501</strain>
    </source>
</reference>
<dbReference type="EMBL" id="FO203431">
    <property type="protein sequence ID" value="CCH88825.1"/>
    <property type="molecule type" value="Genomic_DNA"/>
</dbReference>
<accession>I4EZL2</accession>
<dbReference type="HOGENOM" id="CLU_1592204_0_0_11"/>
<evidence type="ECO:0000256" key="2">
    <source>
        <dbReference type="SAM" id="Phobius"/>
    </source>
</evidence>
<keyword evidence="2" id="KW-1133">Transmembrane helix</keyword>
<dbReference type="OrthoDB" id="5198798at2"/>